<accession>A0A9D1YN48</accession>
<organism evidence="2 3">
    <name type="scientific">Candidatus Eisenbergiella pullistercoris</name>
    <dbReference type="NCBI Taxonomy" id="2838555"/>
    <lineage>
        <taxon>Bacteria</taxon>
        <taxon>Bacillati</taxon>
        <taxon>Bacillota</taxon>
        <taxon>Clostridia</taxon>
        <taxon>Lachnospirales</taxon>
        <taxon>Lachnospiraceae</taxon>
        <taxon>Eisenbergiella</taxon>
    </lineage>
</organism>
<sequence length="230" mass="25887">MAAGNSVMDEIREQHKKMKDKSLKEKFLYFWEYYRVATLVTLVIVFFVGNLIYTIATAKDSVLYAVLVNGYTDMDTEAYMEGFNEYAQINTKKYSTLLEPNFTLSQDSTDGYAIANIQKFAAQVAAKELDVMVADPDTFEQYVDNGYLGDLEEFISEETLSSFSGRLLYADIPDDGTSEEVPVGIEISGCAFLEESGAYAGQDEVYFGVLINSENGDNAEKFLQYIFQEH</sequence>
<dbReference type="AlphaFoldDB" id="A0A9D1YN48"/>
<dbReference type="EMBL" id="DXDD01000019">
    <property type="protein sequence ID" value="HIY59358.1"/>
    <property type="molecule type" value="Genomic_DNA"/>
</dbReference>
<comment type="caution">
    <text evidence="2">The sequence shown here is derived from an EMBL/GenBank/DDBJ whole genome shotgun (WGS) entry which is preliminary data.</text>
</comment>
<dbReference type="Proteomes" id="UP000824007">
    <property type="component" value="Unassembled WGS sequence"/>
</dbReference>
<feature type="transmembrane region" description="Helical" evidence="1">
    <location>
        <begin position="33"/>
        <end position="53"/>
    </location>
</feature>
<name>A0A9D1YN48_9FIRM</name>
<gene>
    <name evidence="2" type="ORF">H9831_01545</name>
</gene>
<evidence type="ECO:0000313" key="3">
    <source>
        <dbReference type="Proteomes" id="UP000824007"/>
    </source>
</evidence>
<protein>
    <recommendedName>
        <fullName evidence="4">Extracellular solute-binding protein</fullName>
    </recommendedName>
</protein>
<dbReference type="Gene3D" id="3.40.190.10">
    <property type="entry name" value="Periplasmic binding protein-like II"/>
    <property type="match status" value="1"/>
</dbReference>
<keyword evidence="1" id="KW-1133">Transmembrane helix</keyword>
<proteinExistence type="predicted"/>
<evidence type="ECO:0000313" key="2">
    <source>
        <dbReference type="EMBL" id="HIY59358.1"/>
    </source>
</evidence>
<evidence type="ECO:0008006" key="4">
    <source>
        <dbReference type="Google" id="ProtNLM"/>
    </source>
</evidence>
<keyword evidence="1" id="KW-0812">Transmembrane</keyword>
<reference evidence="2" key="2">
    <citation type="submission" date="2021-04" db="EMBL/GenBank/DDBJ databases">
        <authorList>
            <person name="Gilroy R."/>
        </authorList>
    </citation>
    <scope>NUCLEOTIDE SEQUENCE</scope>
    <source>
        <strain evidence="2">ChiSxjej3B15-24422</strain>
    </source>
</reference>
<reference evidence="2" key="1">
    <citation type="journal article" date="2021" name="PeerJ">
        <title>Extensive microbial diversity within the chicken gut microbiome revealed by metagenomics and culture.</title>
        <authorList>
            <person name="Gilroy R."/>
            <person name="Ravi A."/>
            <person name="Getino M."/>
            <person name="Pursley I."/>
            <person name="Horton D.L."/>
            <person name="Alikhan N.F."/>
            <person name="Baker D."/>
            <person name="Gharbi K."/>
            <person name="Hall N."/>
            <person name="Watson M."/>
            <person name="Adriaenssens E.M."/>
            <person name="Foster-Nyarko E."/>
            <person name="Jarju S."/>
            <person name="Secka A."/>
            <person name="Antonio M."/>
            <person name="Oren A."/>
            <person name="Chaudhuri R.R."/>
            <person name="La Ragione R."/>
            <person name="Hildebrand F."/>
            <person name="Pallen M.J."/>
        </authorList>
    </citation>
    <scope>NUCLEOTIDE SEQUENCE</scope>
    <source>
        <strain evidence="2">ChiSxjej3B15-24422</strain>
    </source>
</reference>
<evidence type="ECO:0000256" key="1">
    <source>
        <dbReference type="SAM" id="Phobius"/>
    </source>
</evidence>
<keyword evidence="1" id="KW-0472">Membrane</keyword>